<feature type="region of interest" description="Disordered" evidence="1">
    <location>
        <begin position="600"/>
        <end position="640"/>
    </location>
</feature>
<accession>A0ABQ9H9Y4</accession>
<evidence type="ECO:0000313" key="2">
    <source>
        <dbReference type="EMBL" id="KAJ8881084.1"/>
    </source>
</evidence>
<sequence length="846" mass="92467">MEQCRKARAGEKRDPRENPPTSGIVRRDSLLRMIEPSGRRAVIPLSHRGFYIASPVANSENDFPAKAGPGLTTIPPTINPRRCSGGRNPILGETAISRGYDSARLVSQMSVLGSAEMIQPGSPYREATRLSSRGHLTIWASKTTRYRQGGHKSRVVLVGAVESPSLAKHQRLATAIMAKVQEPCSVTGFFLCRHLRRHVREWRSEPSLRQAWVGHVDPLPGLQDLRPEPDGLLCVGILKRACLLPMMPQFGGTNKKTARRRSNHKKTIEWRFDTCKRMSSGDTAFVLNKRGFILKIANRDQFPVGSLPDSCKWESCRTMPLVGGFSRGFPPFPGLTFRRCSIHRLTLIGSQDFDSVEREDADEIKVLNPAAASSQCASIGCVILSGEEYKARSVCSQTDTDYRLSRTTGKSGIVMHCCKNYLAKSRRRRQPSLLPHVLLRIQRSWCNVFRRATMSTPSLHTKERNTTQLRQVDPVTEPPAVHNPTSMTRVLCIARLLNTKSTDVTGVVGRRQRRGTAGVGDKVSTLPRGRTGTGSELSCSAGCESTAARSRVEGGGGGGGRLPLSGGGSRLSKYKSRGGKEGGGDAKVAIGVMKGRMEEGEGVVAARDSTQEPGSNTGTKPRKRPGSERSSVSYVQPGRDEYPGSEPLRHFYWLSHNFPLAPLLWASLSREPHTSLCHTNAHFPLPALPPFSPVIRASEARCIHNAFCLATRRFVASVPLPKHTMIPHPTSLECPRALRALSSTVALLVGYHALTSFHTTHKHTLSSAVVSHPPPSPVFSADGILHQTSLDCRTLARWLPQILPILQGCGAGSGTKLLHMLRCAETNDYQKILVHPLKSSTPPAAS</sequence>
<evidence type="ECO:0000313" key="3">
    <source>
        <dbReference type="Proteomes" id="UP001159363"/>
    </source>
</evidence>
<feature type="compositionally biased region" description="Gly residues" evidence="1">
    <location>
        <begin position="553"/>
        <end position="569"/>
    </location>
</feature>
<comment type="caution">
    <text evidence="2">The sequence shown here is derived from an EMBL/GenBank/DDBJ whole genome shotgun (WGS) entry which is preliminary data.</text>
</comment>
<feature type="compositionally biased region" description="Basic and acidic residues" evidence="1">
    <location>
        <begin position="1"/>
        <end position="17"/>
    </location>
</feature>
<feature type="region of interest" description="Disordered" evidence="1">
    <location>
        <begin position="510"/>
        <end position="586"/>
    </location>
</feature>
<feature type="compositionally biased region" description="Low complexity" evidence="1">
    <location>
        <begin position="510"/>
        <end position="520"/>
    </location>
</feature>
<dbReference type="EMBL" id="JARBHB010000006">
    <property type="protein sequence ID" value="KAJ8881084.1"/>
    <property type="molecule type" value="Genomic_DNA"/>
</dbReference>
<dbReference type="Proteomes" id="UP001159363">
    <property type="component" value="Chromosome 5"/>
</dbReference>
<organism evidence="2 3">
    <name type="scientific">Dryococelus australis</name>
    <dbReference type="NCBI Taxonomy" id="614101"/>
    <lineage>
        <taxon>Eukaryota</taxon>
        <taxon>Metazoa</taxon>
        <taxon>Ecdysozoa</taxon>
        <taxon>Arthropoda</taxon>
        <taxon>Hexapoda</taxon>
        <taxon>Insecta</taxon>
        <taxon>Pterygota</taxon>
        <taxon>Neoptera</taxon>
        <taxon>Polyneoptera</taxon>
        <taxon>Phasmatodea</taxon>
        <taxon>Verophasmatodea</taxon>
        <taxon>Anareolatae</taxon>
        <taxon>Phasmatidae</taxon>
        <taxon>Eurycanthinae</taxon>
        <taxon>Dryococelus</taxon>
    </lineage>
</organism>
<proteinExistence type="predicted"/>
<gene>
    <name evidence="2" type="ORF">PR048_017557</name>
</gene>
<keyword evidence="3" id="KW-1185">Reference proteome</keyword>
<protein>
    <submittedName>
        <fullName evidence="2">Uncharacterized protein</fullName>
    </submittedName>
</protein>
<feature type="region of interest" description="Disordered" evidence="1">
    <location>
        <begin position="1"/>
        <end position="23"/>
    </location>
</feature>
<name>A0ABQ9H9Y4_9NEOP</name>
<reference evidence="2 3" key="1">
    <citation type="submission" date="2023-02" db="EMBL/GenBank/DDBJ databases">
        <title>LHISI_Scaffold_Assembly.</title>
        <authorList>
            <person name="Stuart O.P."/>
            <person name="Cleave R."/>
            <person name="Magrath M.J.L."/>
            <person name="Mikheyev A.S."/>
        </authorList>
    </citation>
    <scope>NUCLEOTIDE SEQUENCE [LARGE SCALE GENOMIC DNA]</scope>
    <source>
        <strain evidence="2">Daus_M_001</strain>
        <tissue evidence="2">Leg muscle</tissue>
    </source>
</reference>
<evidence type="ECO:0000256" key="1">
    <source>
        <dbReference type="SAM" id="MobiDB-lite"/>
    </source>
</evidence>